<feature type="compositionally biased region" description="Pro residues" evidence="1">
    <location>
        <begin position="128"/>
        <end position="144"/>
    </location>
</feature>
<feature type="compositionally biased region" description="Polar residues" evidence="1">
    <location>
        <begin position="642"/>
        <end position="651"/>
    </location>
</feature>
<feature type="compositionally biased region" description="Acidic residues" evidence="1">
    <location>
        <begin position="871"/>
        <end position="883"/>
    </location>
</feature>
<dbReference type="AlphaFoldDB" id="A0A6A6QSC9"/>
<dbReference type="Proteomes" id="UP000799750">
    <property type="component" value="Unassembled WGS sequence"/>
</dbReference>
<feature type="region of interest" description="Disordered" evidence="1">
    <location>
        <begin position="368"/>
        <end position="475"/>
    </location>
</feature>
<dbReference type="GO" id="GO:0000011">
    <property type="term" value="P:vacuole inheritance"/>
    <property type="evidence" value="ECO:0007669"/>
    <property type="project" value="TreeGrafter"/>
</dbReference>
<keyword evidence="4" id="KW-1185">Reference proteome</keyword>
<feature type="region of interest" description="Disordered" evidence="1">
    <location>
        <begin position="864"/>
        <end position="883"/>
    </location>
</feature>
<reference evidence="3" key="1">
    <citation type="journal article" date="2020" name="Stud. Mycol.">
        <title>101 Dothideomycetes genomes: a test case for predicting lifestyles and emergence of pathogens.</title>
        <authorList>
            <person name="Haridas S."/>
            <person name="Albert R."/>
            <person name="Binder M."/>
            <person name="Bloem J."/>
            <person name="Labutti K."/>
            <person name="Salamov A."/>
            <person name="Andreopoulos B."/>
            <person name="Baker S."/>
            <person name="Barry K."/>
            <person name="Bills G."/>
            <person name="Bluhm B."/>
            <person name="Cannon C."/>
            <person name="Castanera R."/>
            <person name="Culley D."/>
            <person name="Daum C."/>
            <person name="Ezra D."/>
            <person name="Gonzalez J."/>
            <person name="Henrissat B."/>
            <person name="Kuo A."/>
            <person name="Liang C."/>
            <person name="Lipzen A."/>
            <person name="Lutzoni F."/>
            <person name="Magnuson J."/>
            <person name="Mondo S."/>
            <person name="Nolan M."/>
            <person name="Ohm R."/>
            <person name="Pangilinan J."/>
            <person name="Park H.-J."/>
            <person name="Ramirez L."/>
            <person name="Alfaro M."/>
            <person name="Sun H."/>
            <person name="Tritt A."/>
            <person name="Yoshinaga Y."/>
            <person name="Zwiers L.-H."/>
            <person name="Turgeon B."/>
            <person name="Goodwin S."/>
            <person name="Spatafora J."/>
            <person name="Crous P."/>
            <person name="Grigoriev I."/>
        </authorList>
    </citation>
    <scope>NUCLEOTIDE SEQUENCE</scope>
    <source>
        <strain evidence="3">CBS 269.34</strain>
    </source>
</reference>
<feature type="compositionally biased region" description="Basic and acidic residues" evidence="1">
    <location>
        <begin position="311"/>
        <end position="320"/>
    </location>
</feature>
<keyword evidence="2" id="KW-0812">Transmembrane</keyword>
<feature type="compositionally biased region" description="Low complexity" evidence="1">
    <location>
        <begin position="601"/>
        <end position="614"/>
    </location>
</feature>
<feature type="region of interest" description="Disordered" evidence="1">
    <location>
        <begin position="1"/>
        <end position="355"/>
    </location>
</feature>
<keyword evidence="2" id="KW-0472">Membrane</keyword>
<evidence type="ECO:0000256" key="2">
    <source>
        <dbReference type="SAM" id="Phobius"/>
    </source>
</evidence>
<feature type="region of interest" description="Disordered" evidence="1">
    <location>
        <begin position="517"/>
        <end position="722"/>
    </location>
</feature>
<feature type="compositionally biased region" description="Polar residues" evidence="1">
    <location>
        <begin position="46"/>
        <end position="66"/>
    </location>
</feature>
<dbReference type="EMBL" id="MU004189">
    <property type="protein sequence ID" value="KAF2495321.1"/>
    <property type="molecule type" value="Genomic_DNA"/>
</dbReference>
<evidence type="ECO:0000313" key="3">
    <source>
        <dbReference type="EMBL" id="KAF2495321.1"/>
    </source>
</evidence>
<feature type="compositionally biased region" description="Low complexity" evidence="1">
    <location>
        <begin position="14"/>
        <end position="33"/>
    </location>
</feature>
<feature type="compositionally biased region" description="Basic residues" evidence="1">
    <location>
        <begin position="615"/>
        <end position="625"/>
    </location>
</feature>
<feature type="compositionally biased region" description="Polar residues" evidence="1">
    <location>
        <begin position="321"/>
        <end position="342"/>
    </location>
</feature>
<feature type="compositionally biased region" description="Low complexity" evidence="1">
    <location>
        <begin position="652"/>
        <end position="679"/>
    </location>
</feature>
<dbReference type="Pfam" id="PF12751">
    <property type="entry name" value="Vac7"/>
    <property type="match status" value="2"/>
</dbReference>
<feature type="compositionally biased region" description="Basic and acidic residues" evidence="1">
    <location>
        <begin position="590"/>
        <end position="600"/>
    </location>
</feature>
<dbReference type="OrthoDB" id="1204at2759"/>
<feature type="compositionally biased region" description="Low complexity" evidence="1">
    <location>
        <begin position="462"/>
        <end position="471"/>
    </location>
</feature>
<accession>A0A6A6QSC9</accession>
<evidence type="ECO:0008006" key="5">
    <source>
        <dbReference type="Google" id="ProtNLM"/>
    </source>
</evidence>
<name>A0A6A6QSC9_9PEZI</name>
<proteinExistence type="predicted"/>
<protein>
    <recommendedName>
        <fullName evidence="5">Vacuolar segregation subunit 7</fullName>
    </recommendedName>
</protein>
<evidence type="ECO:0000313" key="4">
    <source>
        <dbReference type="Proteomes" id="UP000799750"/>
    </source>
</evidence>
<dbReference type="InterPro" id="IPR024260">
    <property type="entry name" value="Vac7"/>
</dbReference>
<feature type="transmembrane region" description="Helical" evidence="2">
    <location>
        <begin position="741"/>
        <end position="764"/>
    </location>
</feature>
<feature type="compositionally biased region" description="Low complexity" evidence="1">
    <location>
        <begin position="195"/>
        <end position="211"/>
    </location>
</feature>
<feature type="compositionally biased region" description="Basic and acidic residues" evidence="1">
    <location>
        <begin position="174"/>
        <end position="191"/>
    </location>
</feature>
<organism evidence="3 4">
    <name type="scientific">Lophium mytilinum</name>
    <dbReference type="NCBI Taxonomy" id="390894"/>
    <lineage>
        <taxon>Eukaryota</taxon>
        <taxon>Fungi</taxon>
        <taxon>Dikarya</taxon>
        <taxon>Ascomycota</taxon>
        <taxon>Pezizomycotina</taxon>
        <taxon>Dothideomycetes</taxon>
        <taxon>Pleosporomycetidae</taxon>
        <taxon>Mytilinidiales</taxon>
        <taxon>Mytilinidiaceae</taxon>
        <taxon>Lophium</taxon>
    </lineage>
</organism>
<gene>
    <name evidence="3" type="ORF">BU16DRAFT_461131</name>
</gene>
<dbReference type="GO" id="GO:0070772">
    <property type="term" value="C:PAS complex"/>
    <property type="evidence" value="ECO:0007669"/>
    <property type="project" value="TreeGrafter"/>
</dbReference>
<dbReference type="GO" id="GO:1903778">
    <property type="term" value="P:protein localization to vacuolar membrane"/>
    <property type="evidence" value="ECO:0007669"/>
    <property type="project" value="TreeGrafter"/>
</dbReference>
<dbReference type="PANTHER" id="PTHR28258">
    <property type="entry name" value="VACUOLAR SEGREGATION PROTEIN 7"/>
    <property type="match status" value="1"/>
</dbReference>
<dbReference type="GO" id="GO:0000329">
    <property type="term" value="C:fungal-type vacuole membrane"/>
    <property type="evidence" value="ECO:0007669"/>
    <property type="project" value="TreeGrafter"/>
</dbReference>
<evidence type="ECO:0000256" key="1">
    <source>
        <dbReference type="SAM" id="MobiDB-lite"/>
    </source>
</evidence>
<keyword evidence="2" id="KW-1133">Transmembrane helix</keyword>
<sequence>MQSAEPPTVADDTPGAASASSSQTPSTTPEGGSYAQMRSQVLAGSRSLNLSASPSTANSPLSSRDSSPARPPLRPGATTGAIAKSGLRSRKSSTDVSPNRGASFAGSGNTVPSAAAIQRALSTANTPQLPPIAVPDPSRVPRPQKPASGTNSGETTPHWPVSPRLKSPPPTTDSRSRSRRDSLRTQPRKADSSTAPAIVVQSSSPAPSSRIPAKHEGITLDAEEQAQPAMKGSARGASGTAPMLETVQEGSLPTTPAFDGLEPQTQSSIHGSHSAKFSDDDRSQPASTKVTEDLSLRTGKAESGSDSGPNRVEKRGRTLDQRVTSTQKAATLPSKTSYSSLRANPPRSVPDIPSKNMTVETETVPSIPQAVLGANQGERVASGRDASGSLRLKASNETIRPKPTKKKASRKAPSINSGTGMSSRAHNFHHHHHPSVSLDHRPRSHAAASFSGSPMAHEKSPSRATSTSSSPEMVARRPSLRASSFTPSFVYFYTYTNASTRKASSKADVFEAKVASAVDEANSSDSDETFVYESNPDSQPLRSRNHHSRTPSMTSIASLADPRSVVRESNKVVGKRSMKFANNPYNNGSPDHDGNDRPEGTMRSGMSRPSGGSSIHHHHIGRHGQPRGGGHHTSLFDHDSPFPQNAKSRIMSSRQSSRPTSPRFPNYNLRTNGNGNGTKKNGEYSAYDIDGEGAADDERTPLVGSIRGPRNRPVRRPATGSIRGIDPFDRHHRSGGWFRRFAGCLVLSILLLVLIFGAVGLIFATTKPLYGVGVREVQNVIASEQEIIMDLLIEAVNPNIIGVTVADMDVVVFAKSKHVTSEKWWREHGPQPSPVDEDDDILDILPPKAVPGPLKRETVTQQLHTSGGVDEGTDPIPDDDEGDSSPMVLGRIFHFDSPLNFDGSFIKRHPHYSLGEFRISKPGNKTEAGGTERWEKILQYPFELIVRGVLKYQLPLSTRDHTVPITGKYMYDPSKEKATGAVATQIDHGHIMEDTHNPNTPIWGRWDARRRPFHTRLT</sequence>
<dbReference type="GO" id="GO:0010513">
    <property type="term" value="P:positive regulation of phosphatidylinositol biosynthetic process"/>
    <property type="evidence" value="ECO:0007669"/>
    <property type="project" value="TreeGrafter"/>
</dbReference>
<dbReference type="PANTHER" id="PTHR28258:SF1">
    <property type="entry name" value="VACUOLAR SEGREGATION PROTEIN 7"/>
    <property type="match status" value="1"/>
</dbReference>